<sequence length="161" mass="17124">MSHDTNDGPGSVDDSSHETRSPTVDGRDNDDEPTTIERADRTITFHSCSRATVTGDFEDGDIAYANTGFYDDGLFGDTILEDGVAFGDDVDAPFSGTVVFEIGDEPGVTVESDRVVVGVPDYGSDGTAITSLTTQRADYRMGAPTHEHPRASECLEAIGPE</sequence>
<gene>
    <name evidence="2" type="ORF">NP511_18275</name>
</gene>
<keyword evidence="3" id="KW-1185">Reference proteome</keyword>
<dbReference type="GeneID" id="84215930"/>
<name>A0AAF0SYP1_9EURY</name>
<dbReference type="GeneID" id="39864412"/>
<dbReference type="EMBL" id="CP101873">
    <property type="protein sequence ID" value="WMT07321.1"/>
    <property type="molecule type" value="Genomic_DNA"/>
</dbReference>
<reference evidence="2 3" key="1">
    <citation type="submission" date="2022-07" db="EMBL/GenBank/DDBJ databases">
        <title>Two temperate virus in Haloterrigena jeotgali A29.</title>
        <authorList>
            <person name="Deng X."/>
        </authorList>
    </citation>
    <scope>NUCLEOTIDE SEQUENCE [LARGE SCALE GENOMIC DNA]</scope>
    <source>
        <strain evidence="2 3">A29</strain>
    </source>
</reference>
<dbReference type="RefSeq" id="WP_049966594.1">
    <property type="nucleotide sequence ID" value="NZ_CP101873.1"/>
</dbReference>
<dbReference type="Proteomes" id="UP001224926">
    <property type="component" value="Chromosome"/>
</dbReference>
<proteinExistence type="predicted"/>
<evidence type="ECO:0000313" key="2">
    <source>
        <dbReference type="EMBL" id="WMT07321.1"/>
    </source>
</evidence>
<evidence type="ECO:0000313" key="3">
    <source>
        <dbReference type="Proteomes" id="UP001224926"/>
    </source>
</evidence>
<dbReference type="AlphaFoldDB" id="A0AAF0SYP1"/>
<evidence type="ECO:0000256" key="1">
    <source>
        <dbReference type="SAM" id="MobiDB-lite"/>
    </source>
</evidence>
<feature type="region of interest" description="Disordered" evidence="1">
    <location>
        <begin position="1"/>
        <end position="37"/>
    </location>
</feature>
<protein>
    <submittedName>
        <fullName evidence="2">Uncharacterized protein</fullName>
    </submittedName>
</protein>
<organism evidence="2 3">
    <name type="scientific">Natrinema thermotolerans</name>
    <dbReference type="NCBI Taxonomy" id="121872"/>
    <lineage>
        <taxon>Archaea</taxon>
        <taxon>Methanobacteriati</taxon>
        <taxon>Methanobacteriota</taxon>
        <taxon>Stenosarchaea group</taxon>
        <taxon>Halobacteria</taxon>
        <taxon>Halobacteriales</taxon>
        <taxon>Natrialbaceae</taxon>
        <taxon>Natrinema</taxon>
    </lineage>
</organism>
<accession>A0AAF0SYP1</accession>